<evidence type="ECO:0000313" key="2">
    <source>
        <dbReference type="EMBL" id="RKO93270.1"/>
    </source>
</evidence>
<gene>
    <name evidence="2" type="ORF">BDK51DRAFT_44093</name>
</gene>
<evidence type="ECO:0000256" key="1">
    <source>
        <dbReference type="SAM" id="MobiDB-lite"/>
    </source>
</evidence>
<protein>
    <submittedName>
        <fullName evidence="2">Uncharacterized protein</fullName>
    </submittedName>
</protein>
<evidence type="ECO:0000313" key="3">
    <source>
        <dbReference type="Proteomes" id="UP000269721"/>
    </source>
</evidence>
<dbReference type="Proteomes" id="UP000269721">
    <property type="component" value="Unassembled WGS sequence"/>
</dbReference>
<reference evidence="3" key="1">
    <citation type="journal article" date="2018" name="Nat. Microbiol.">
        <title>Leveraging single-cell genomics to expand the fungal tree of life.</title>
        <authorList>
            <person name="Ahrendt S.R."/>
            <person name="Quandt C.A."/>
            <person name="Ciobanu D."/>
            <person name="Clum A."/>
            <person name="Salamov A."/>
            <person name="Andreopoulos B."/>
            <person name="Cheng J.F."/>
            <person name="Woyke T."/>
            <person name="Pelin A."/>
            <person name="Henrissat B."/>
            <person name="Reynolds N.K."/>
            <person name="Benny G.L."/>
            <person name="Smith M.E."/>
            <person name="James T.Y."/>
            <person name="Grigoriev I.V."/>
        </authorList>
    </citation>
    <scope>NUCLEOTIDE SEQUENCE [LARGE SCALE GENOMIC DNA]</scope>
</reference>
<organism evidence="2 3">
    <name type="scientific">Blyttiomyces helicus</name>
    <dbReference type="NCBI Taxonomy" id="388810"/>
    <lineage>
        <taxon>Eukaryota</taxon>
        <taxon>Fungi</taxon>
        <taxon>Fungi incertae sedis</taxon>
        <taxon>Chytridiomycota</taxon>
        <taxon>Chytridiomycota incertae sedis</taxon>
        <taxon>Chytridiomycetes</taxon>
        <taxon>Chytridiomycetes incertae sedis</taxon>
        <taxon>Blyttiomyces</taxon>
    </lineage>
</organism>
<feature type="compositionally biased region" description="Basic and acidic residues" evidence="1">
    <location>
        <begin position="63"/>
        <end position="91"/>
    </location>
</feature>
<dbReference type="EMBL" id="KZ994308">
    <property type="protein sequence ID" value="RKO93270.1"/>
    <property type="molecule type" value="Genomic_DNA"/>
</dbReference>
<keyword evidence="3" id="KW-1185">Reference proteome</keyword>
<name>A0A4P9WPT2_9FUNG</name>
<sequence length="110" mass="11993">MHMMAEPTESHIGKTVAVALDESPHSVSALKWTFDHILDVGDREGGRMSTLPYFPFPAGSSDSDPRDGRNDDHTGHDPAPRRLEREWQERRHGARGAGGGGCGGWGGFVR</sequence>
<dbReference type="AlphaFoldDB" id="A0A4P9WPT2"/>
<feature type="compositionally biased region" description="Gly residues" evidence="1">
    <location>
        <begin position="95"/>
        <end position="110"/>
    </location>
</feature>
<feature type="region of interest" description="Disordered" evidence="1">
    <location>
        <begin position="48"/>
        <end position="110"/>
    </location>
</feature>
<accession>A0A4P9WPT2</accession>
<proteinExistence type="predicted"/>